<feature type="non-terminal residue" evidence="7">
    <location>
        <position position="242"/>
    </location>
</feature>
<evidence type="ECO:0000256" key="1">
    <source>
        <dbReference type="ARBA" id="ARBA00022598"/>
    </source>
</evidence>
<dbReference type="SUPFAM" id="SSF55681">
    <property type="entry name" value="Class II aaRS and biotin synthetases"/>
    <property type="match status" value="1"/>
</dbReference>
<dbReference type="GO" id="GO:0043039">
    <property type="term" value="P:tRNA aminoacylation"/>
    <property type="evidence" value="ECO:0007669"/>
    <property type="project" value="InterPro"/>
</dbReference>
<sequence>FRSDACCGVLEGGPRTLEEIRGEGLDPDALTVALGQLKRKGLLVPGRSLALAADPPATLEEEEVLSQLDQGNLPVSSEVRTNLARRGLVSVERTVERRWSLSPQGASVSLEGAGPEGVGALTAQHLLKDRWRTLAFRPYDVRAPVPFVGGARYHPYLEWLRQVEEVLVGLGFEEYRGPIVEQEFYNNDLLFMPQEHPARSLQDMLALAGLEGGRIPAALLRSVAAVHEGRAPPRQRSALSPG</sequence>
<keyword evidence="3" id="KW-0067">ATP-binding</keyword>
<dbReference type="GO" id="GO:0004812">
    <property type="term" value="F:aminoacyl-tRNA ligase activity"/>
    <property type="evidence" value="ECO:0007669"/>
    <property type="project" value="UniProtKB-KW"/>
</dbReference>
<protein>
    <submittedName>
        <fullName evidence="7">Phenylalanyl-tRNA synthetase, alpha subunit</fullName>
    </submittedName>
</protein>
<evidence type="ECO:0000313" key="7">
    <source>
        <dbReference type="EMBL" id="EQD72918.1"/>
    </source>
</evidence>
<keyword evidence="5 7" id="KW-0030">Aminoacyl-tRNA synthetase</keyword>
<dbReference type="EMBL" id="AUZY01002148">
    <property type="protein sequence ID" value="EQD72918.1"/>
    <property type="molecule type" value="Genomic_DNA"/>
</dbReference>
<dbReference type="GO" id="GO:0000049">
    <property type="term" value="F:tRNA binding"/>
    <property type="evidence" value="ECO:0007669"/>
    <property type="project" value="InterPro"/>
</dbReference>
<comment type="caution">
    <text evidence="7">The sequence shown here is derived from an EMBL/GenBank/DDBJ whole genome shotgun (WGS) entry which is preliminary data.</text>
</comment>
<evidence type="ECO:0000256" key="2">
    <source>
        <dbReference type="ARBA" id="ARBA00022741"/>
    </source>
</evidence>
<proteinExistence type="predicted"/>
<reference evidence="7" key="2">
    <citation type="journal article" date="2014" name="ISME J.">
        <title>Microbial stratification in low pH oxic and suboxic macroscopic growths along an acid mine drainage.</title>
        <authorList>
            <person name="Mendez-Garcia C."/>
            <person name="Mesa V."/>
            <person name="Sprenger R.R."/>
            <person name="Richter M."/>
            <person name="Diez M.S."/>
            <person name="Solano J."/>
            <person name="Bargiela R."/>
            <person name="Golyshina O.V."/>
            <person name="Manteca A."/>
            <person name="Ramos J.L."/>
            <person name="Gallego J.R."/>
            <person name="Llorente I."/>
            <person name="Martins Dos Santos V.A."/>
            <person name="Jensen O.N."/>
            <person name="Pelaez A.I."/>
            <person name="Sanchez J."/>
            <person name="Ferrer M."/>
        </authorList>
    </citation>
    <scope>NUCLEOTIDE SEQUENCE</scope>
</reference>
<organism evidence="7">
    <name type="scientific">mine drainage metagenome</name>
    <dbReference type="NCBI Taxonomy" id="410659"/>
    <lineage>
        <taxon>unclassified sequences</taxon>
        <taxon>metagenomes</taxon>
        <taxon>ecological metagenomes</taxon>
    </lineage>
</organism>
<dbReference type="Gene3D" id="3.30.930.10">
    <property type="entry name" value="Bira Bifunctional Protein, Domain 2"/>
    <property type="match status" value="1"/>
</dbReference>
<evidence type="ECO:0000256" key="5">
    <source>
        <dbReference type="ARBA" id="ARBA00023146"/>
    </source>
</evidence>
<name>T1BWB0_9ZZZZ</name>
<keyword evidence="1" id="KW-0436">Ligase</keyword>
<dbReference type="Pfam" id="PF01409">
    <property type="entry name" value="tRNA-synt_2d"/>
    <property type="match status" value="1"/>
</dbReference>
<feature type="domain" description="Phenylalanyl-tRNA synthetase" evidence="6">
    <location>
        <begin position="139"/>
        <end position="222"/>
    </location>
</feature>
<dbReference type="InterPro" id="IPR045864">
    <property type="entry name" value="aa-tRNA-synth_II/BPL/LPL"/>
</dbReference>
<dbReference type="GO" id="GO:0005524">
    <property type="term" value="F:ATP binding"/>
    <property type="evidence" value="ECO:0007669"/>
    <property type="project" value="UniProtKB-KW"/>
</dbReference>
<accession>T1BWB0</accession>
<dbReference type="AlphaFoldDB" id="T1BWB0"/>
<feature type="non-terminal residue" evidence="7">
    <location>
        <position position="1"/>
    </location>
</feature>
<evidence type="ECO:0000259" key="6">
    <source>
        <dbReference type="Pfam" id="PF01409"/>
    </source>
</evidence>
<reference evidence="7" key="1">
    <citation type="submission" date="2013-08" db="EMBL/GenBank/DDBJ databases">
        <authorList>
            <person name="Mendez C."/>
            <person name="Richter M."/>
            <person name="Ferrer M."/>
            <person name="Sanchez J."/>
        </authorList>
    </citation>
    <scope>NUCLEOTIDE SEQUENCE</scope>
</reference>
<gene>
    <name evidence="7" type="ORF">B1B_03494</name>
</gene>
<dbReference type="GO" id="GO:0006412">
    <property type="term" value="P:translation"/>
    <property type="evidence" value="ECO:0007669"/>
    <property type="project" value="UniProtKB-KW"/>
</dbReference>
<keyword evidence="4" id="KW-0648">Protein biosynthesis</keyword>
<dbReference type="InterPro" id="IPR002319">
    <property type="entry name" value="Phenylalanyl-tRNA_Synthase"/>
</dbReference>
<evidence type="ECO:0000256" key="3">
    <source>
        <dbReference type="ARBA" id="ARBA00022840"/>
    </source>
</evidence>
<evidence type="ECO:0000256" key="4">
    <source>
        <dbReference type="ARBA" id="ARBA00022917"/>
    </source>
</evidence>
<keyword evidence="2" id="KW-0547">Nucleotide-binding</keyword>